<comment type="caution">
    <text evidence="2">The sequence shown here is derived from an EMBL/GenBank/DDBJ whole genome shotgun (WGS) entry which is preliminary data.</text>
</comment>
<dbReference type="RefSeq" id="WP_121281369.1">
    <property type="nucleotide sequence ID" value="NZ_RBZV01000015.1"/>
</dbReference>
<feature type="transmembrane region" description="Helical" evidence="1">
    <location>
        <begin position="31"/>
        <end position="56"/>
    </location>
</feature>
<sequence>MEEPQGGRSSVSYGGAVDADRLQNMRLFTHVLYALYAVHWFTGGVTGLIAIILDYVKRSDAAGTPYAAHFEWQIRTFWTALVGYLIGAALIVVAIGVPIIAAVSIWVLYRIVKGWLYLYENKPLEPHAWF</sequence>
<keyword evidence="1" id="KW-0472">Membrane</keyword>
<keyword evidence="3" id="KW-1185">Reference proteome</keyword>
<accession>A0A494X736</accession>
<keyword evidence="1" id="KW-0812">Transmembrane</keyword>
<evidence type="ECO:0000256" key="1">
    <source>
        <dbReference type="SAM" id="Phobius"/>
    </source>
</evidence>
<dbReference type="EMBL" id="RBZV01000015">
    <property type="protein sequence ID" value="RKP44004.1"/>
    <property type="molecule type" value="Genomic_DNA"/>
</dbReference>
<keyword evidence="1" id="KW-1133">Transmembrane helix</keyword>
<feature type="transmembrane region" description="Helical" evidence="1">
    <location>
        <begin position="76"/>
        <end position="109"/>
    </location>
</feature>
<evidence type="ECO:0000313" key="2">
    <source>
        <dbReference type="EMBL" id="RKP44004.1"/>
    </source>
</evidence>
<dbReference type="AlphaFoldDB" id="A0A494X736"/>
<evidence type="ECO:0000313" key="3">
    <source>
        <dbReference type="Proteomes" id="UP000280434"/>
    </source>
</evidence>
<reference evidence="2 3" key="1">
    <citation type="submission" date="2018-10" db="EMBL/GenBank/DDBJ databases">
        <title>Paraburkholderia sp. 7MK8-2, isolated from soil.</title>
        <authorList>
            <person name="Gao Z.-H."/>
            <person name="Qiu L.-H."/>
        </authorList>
    </citation>
    <scope>NUCLEOTIDE SEQUENCE [LARGE SCALE GENOMIC DNA]</scope>
    <source>
        <strain evidence="2 3">7MK8-2</strain>
    </source>
</reference>
<protein>
    <recommendedName>
        <fullName evidence="4">Transmembrane protein</fullName>
    </recommendedName>
</protein>
<dbReference type="Proteomes" id="UP000280434">
    <property type="component" value="Unassembled WGS sequence"/>
</dbReference>
<gene>
    <name evidence="2" type="ORF">D7S89_24035</name>
</gene>
<organism evidence="2 3">
    <name type="scientific">Trinickia fusca</name>
    <dbReference type="NCBI Taxonomy" id="2419777"/>
    <lineage>
        <taxon>Bacteria</taxon>
        <taxon>Pseudomonadati</taxon>
        <taxon>Pseudomonadota</taxon>
        <taxon>Betaproteobacteria</taxon>
        <taxon>Burkholderiales</taxon>
        <taxon>Burkholderiaceae</taxon>
        <taxon>Trinickia</taxon>
    </lineage>
</organism>
<evidence type="ECO:0008006" key="4">
    <source>
        <dbReference type="Google" id="ProtNLM"/>
    </source>
</evidence>
<name>A0A494X736_9BURK</name>
<dbReference type="OrthoDB" id="5405464at2"/>
<proteinExistence type="predicted"/>